<dbReference type="Proteomes" id="UP000663842">
    <property type="component" value="Unassembled WGS sequence"/>
</dbReference>
<protein>
    <recommendedName>
        <fullName evidence="5">G-protein coupled receptors family 1 profile domain-containing protein</fullName>
    </recommendedName>
</protein>
<evidence type="ECO:0000313" key="4">
    <source>
        <dbReference type="Proteomes" id="UP000663887"/>
    </source>
</evidence>
<keyword evidence="1" id="KW-0812">Transmembrane</keyword>
<evidence type="ECO:0008006" key="5">
    <source>
        <dbReference type="Google" id="ProtNLM"/>
    </source>
</evidence>
<keyword evidence="1" id="KW-0472">Membrane</keyword>
<feature type="transmembrane region" description="Helical" evidence="1">
    <location>
        <begin position="68"/>
        <end position="90"/>
    </location>
</feature>
<accession>A0A816QTJ2</accession>
<keyword evidence="1" id="KW-1133">Transmembrane helix</keyword>
<comment type="caution">
    <text evidence="2">The sequence shown here is derived from an EMBL/GenBank/DDBJ whole genome shotgun (WGS) entry which is preliminary data.</text>
</comment>
<evidence type="ECO:0000313" key="3">
    <source>
        <dbReference type="EMBL" id="CAF3971743.1"/>
    </source>
</evidence>
<feature type="transmembrane region" description="Helical" evidence="1">
    <location>
        <begin position="25"/>
        <end position="48"/>
    </location>
</feature>
<name>A0A816QTJ2_9BILA</name>
<feature type="transmembrane region" description="Helical" evidence="1">
    <location>
        <begin position="110"/>
        <end position="129"/>
    </location>
</feature>
<sequence length="182" mass="21046">MYPVVPFCAFYSCAYDSTAFSIFEFITSGIASAFCIAVFSVGLLICIVRQKQRVRQEVNWRKQRKMTIQLRSITLLFYIFFLPTVITGILTNCGISSSYLENFVPYAQFFSYYINFLLPFVCAGTLPNLKMKLENALKFWTWHKRTNAVVPFASSTLQKRTQTNTLKTRANIRIYQNQTVNT</sequence>
<dbReference type="Gene3D" id="1.20.1070.10">
    <property type="entry name" value="Rhodopsin 7-helix transmembrane proteins"/>
    <property type="match status" value="1"/>
</dbReference>
<dbReference type="AlphaFoldDB" id="A0A816QTJ2"/>
<dbReference type="EMBL" id="CAJNRG010004230">
    <property type="protein sequence ID" value="CAF2064416.1"/>
    <property type="molecule type" value="Genomic_DNA"/>
</dbReference>
<dbReference type="EMBL" id="CAJOBF010001654">
    <property type="protein sequence ID" value="CAF3971743.1"/>
    <property type="molecule type" value="Genomic_DNA"/>
</dbReference>
<dbReference type="Proteomes" id="UP000663887">
    <property type="component" value="Unassembled WGS sequence"/>
</dbReference>
<dbReference type="SUPFAM" id="SSF81321">
    <property type="entry name" value="Family A G protein-coupled receptor-like"/>
    <property type="match status" value="1"/>
</dbReference>
<proteinExistence type="predicted"/>
<evidence type="ECO:0000256" key="1">
    <source>
        <dbReference type="SAM" id="Phobius"/>
    </source>
</evidence>
<evidence type="ECO:0000313" key="2">
    <source>
        <dbReference type="EMBL" id="CAF2064416.1"/>
    </source>
</evidence>
<gene>
    <name evidence="3" type="ORF">UXM345_LOCUS14523</name>
    <name evidence="2" type="ORF">XDN619_LOCUS11215</name>
</gene>
<reference evidence="2" key="1">
    <citation type="submission" date="2021-02" db="EMBL/GenBank/DDBJ databases">
        <authorList>
            <person name="Nowell W R."/>
        </authorList>
    </citation>
    <scope>NUCLEOTIDE SEQUENCE</scope>
</reference>
<organism evidence="2 4">
    <name type="scientific">Rotaria magnacalcarata</name>
    <dbReference type="NCBI Taxonomy" id="392030"/>
    <lineage>
        <taxon>Eukaryota</taxon>
        <taxon>Metazoa</taxon>
        <taxon>Spiralia</taxon>
        <taxon>Gnathifera</taxon>
        <taxon>Rotifera</taxon>
        <taxon>Eurotatoria</taxon>
        <taxon>Bdelloidea</taxon>
        <taxon>Philodinida</taxon>
        <taxon>Philodinidae</taxon>
        <taxon>Rotaria</taxon>
    </lineage>
</organism>